<evidence type="ECO:0008006" key="4">
    <source>
        <dbReference type="Google" id="ProtNLM"/>
    </source>
</evidence>
<feature type="region of interest" description="Disordered" evidence="1">
    <location>
        <begin position="138"/>
        <end position="165"/>
    </location>
</feature>
<proteinExistence type="predicted"/>
<reference evidence="3" key="1">
    <citation type="submission" date="2023-07" db="EMBL/GenBank/DDBJ databases">
        <title>Draft genome sequence of the endophytic actinobacterium Streptomyces justiciae WPN32, a potential antibiotic producer.</title>
        <authorList>
            <person name="Yasawong M."/>
            <person name="Pana W."/>
            <person name="Ganta P."/>
            <person name="Santapan N."/>
            <person name="Songngamsuk T."/>
            <person name="Phatcharaharikarn M."/>
            <person name="Kerdtoob S."/>
            <person name="Nantapong N."/>
        </authorList>
    </citation>
    <scope>NUCLEOTIDE SEQUENCE [LARGE SCALE GENOMIC DNA]</scope>
    <source>
        <strain evidence="3">WPN32</strain>
    </source>
</reference>
<accession>A0ABU3LW11</accession>
<protein>
    <recommendedName>
        <fullName evidence="4">DNA primase/polymerase bifunctional N-terminal domain-containing protein</fullName>
    </recommendedName>
</protein>
<gene>
    <name evidence="2" type="ORF">RQC66_22110</name>
</gene>
<name>A0ABU3LW11_9ACTN</name>
<evidence type="ECO:0000313" key="3">
    <source>
        <dbReference type="Proteomes" id="UP001257948"/>
    </source>
</evidence>
<organism evidence="2 3">
    <name type="scientific">Streptomyces justiciae</name>
    <dbReference type="NCBI Taxonomy" id="2780140"/>
    <lineage>
        <taxon>Bacteria</taxon>
        <taxon>Bacillati</taxon>
        <taxon>Actinomycetota</taxon>
        <taxon>Actinomycetes</taxon>
        <taxon>Kitasatosporales</taxon>
        <taxon>Streptomycetaceae</taxon>
        <taxon>Streptomyces</taxon>
    </lineage>
</organism>
<keyword evidence="3" id="KW-1185">Reference proteome</keyword>
<evidence type="ECO:0000256" key="1">
    <source>
        <dbReference type="SAM" id="MobiDB-lite"/>
    </source>
</evidence>
<dbReference type="RefSeq" id="WP_314202969.1">
    <property type="nucleotide sequence ID" value="NZ_JAVTLL010000014.1"/>
</dbReference>
<comment type="caution">
    <text evidence="2">The sequence shown here is derived from an EMBL/GenBank/DDBJ whole genome shotgun (WGS) entry which is preliminary data.</text>
</comment>
<dbReference type="EMBL" id="JAVTLL010000014">
    <property type="protein sequence ID" value="MDT7843421.1"/>
    <property type="molecule type" value="Genomic_DNA"/>
</dbReference>
<sequence>MEWLAAAASDPRICKRQWHDEGGVAVLACGRFWDVLSVPEDLGVPALDALLCIPQPPGPALADAAARRVAFFLPPDPQGRWIGSGIRYAGRGAWIAVPAPHRVAGRLRWLVPPDGTGALFVPAAVELALQLALGRRATHGDPKRRCPMCGAPRARPLQRGTDGTG</sequence>
<evidence type="ECO:0000313" key="2">
    <source>
        <dbReference type="EMBL" id="MDT7843421.1"/>
    </source>
</evidence>
<dbReference type="Proteomes" id="UP001257948">
    <property type="component" value="Unassembled WGS sequence"/>
</dbReference>